<organism evidence="1 2">
    <name type="scientific">Maribrevibacterium harenarium</name>
    <dbReference type="NCBI Taxonomy" id="2589817"/>
    <lineage>
        <taxon>Bacteria</taxon>
        <taxon>Pseudomonadati</taxon>
        <taxon>Pseudomonadota</taxon>
        <taxon>Gammaproteobacteria</taxon>
        <taxon>Oceanospirillales</taxon>
        <taxon>Oceanospirillaceae</taxon>
        <taxon>Maribrevibacterium</taxon>
    </lineage>
</organism>
<dbReference type="EMBL" id="VFRR01000001">
    <property type="protein sequence ID" value="TPE55642.1"/>
    <property type="molecule type" value="Genomic_DNA"/>
</dbReference>
<name>A0A501X547_9GAMM</name>
<dbReference type="CDD" id="cd00754">
    <property type="entry name" value="Ubl_MoaD"/>
    <property type="match status" value="1"/>
</dbReference>
<sequence length="115" mass="12481">MTCVKPLIRVSLSKKPACSPSKGVKVVIGVVPMKINVLFFASAKDVFRCAATDVVLEEACTVLALKQQLASQFDVPLAEVEKLRASIDQDFARDEDLVDPQQHREVALFPPVTGG</sequence>
<evidence type="ECO:0000313" key="2">
    <source>
        <dbReference type="Proteomes" id="UP000315901"/>
    </source>
</evidence>
<protein>
    <submittedName>
        <fullName evidence="1">MoaD/ThiS family protein</fullName>
    </submittedName>
</protein>
<dbReference type="InterPro" id="IPR016155">
    <property type="entry name" value="Mopterin_synth/thiamin_S_b"/>
</dbReference>
<dbReference type="Pfam" id="PF02597">
    <property type="entry name" value="ThiS"/>
    <property type="match status" value="1"/>
</dbReference>
<dbReference type="SUPFAM" id="SSF54285">
    <property type="entry name" value="MoaD/ThiS"/>
    <property type="match status" value="1"/>
</dbReference>
<comment type="caution">
    <text evidence="1">The sequence shown here is derived from an EMBL/GenBank/DDBJ whole genome shotgun (WGS) entry which is preliminary data.</text>
</comment>
<dbReference type="InterPro" id="IPR012675">
    <property type="entry name" value="Beta-grasp_dom_sf"/>
</dbReference>
<evidence type="ECO:0000313" key="1">
    <source>
        <dbReference type="EMBL" id="TPE55642.1"/>
    </source>
</evidence>
<keyword evidence="2" id="KW-1185">Reference proteome</keyword>
<dbReference type="Proteomes" id="UP000315901">
    <property type="component" value="Unassembled WGS sequence"/>
</dbReference>
<dbReference type="Gene3D" id="3.10.20.30">
    <property type="match status" value="1"/>
</dbReference>
<proteinExistence type="predicted"/>
<dbReference type="AlphaFoldDB" id="A0A501X547"/>
<dbReference type="InterPro" id="IPR003749">
    <property type="entry name" value="ThiS/MoaD-like"/>
</dbReference>
<dbReference type="OrthoDB" id="9801945at2"/>
<accession>A0A501X547</accession>
<gene>
    <name evidence="1" type="ORF">FJM67_00900</name>
</gene>
<reference evidence="1 2" key="1">
    <citation type="submission" date="2019-06" db="EMBL/GenBank/DDBJ databases">
        <title>A novel bacterium of genus Marinomonas, isolated from coastal sand.</title>
        <authorList>
            <person name="Huang H."/>
            <person name="Mo K."/>
            <person name="Hu Y."/>
        </authorList>
    </citation>
    <scope>NUCLEOTIDE SEQUENCE [LARGE SCALE GENOMIC DNA]</scope>
    <source>
        <strain evidence="1 2">HB171799</strain>
    </source>
</reference>